<protein>
    <submittedName>
        <fullName evidence="5">G/U mismatch-specific DNA glycosylase</fullName>
    </submittedName>
</protein>
<evidence type="ECO:0000259" key="4">
    <source>
        <dbReference type="Pfam" id="PF03167"/>
    </source>
</evidence>
<dbReference type="InterPro" id="IPR036895">
    <property type="entry name" value="Uracil-DNA_glycosylase-like_sf"/>
</dbReference>
<sequence length="175" mass="19309">MEILPDVVGPAPRIVFCGMAGAQSPRSREHRYDSPGNDFWRLMHLSGLVPRGWGPAQEGRLPELGLGTTDLVRHRGEGEVPDRHEVPELVARVEQWAPDWLAFTSKTVAAVVARHLGERRPLLGPADWTVGPAQVFCLPGSSGANRRRDYDGRPDRLSWWITLAEVAGFESSAGR</sequence>
<name>A0ABP8W6I7_9ACTN</name>
<dbReference type="Gene3D" id="3.40.470.10">
    <property type="entry name" value="Uracil-DNA glycosylase-like domain"/>
    <property type="match status" value="1"/>
</dbReference>
<feature type="domain" description="Uracil-DNA glycosylase-like" evidence="4">
    <location>
        <begin position="6"/>
        <end position="160"/>
    </location>
</feature>
<evidence type="ECO:0000256" key="3">
    <source>
        <dbReference type="ARBA" id="ARBA00023204"/>
    </source>
</evidence>
<keyword evidence="2" id="KW-0378">Hydrolase</keyword>
<keyword evidence="1" id="KW-0227">DNA damage</keyword>
<dbReference type="EMBL" id="BAABIM010000002">
    <property type="protein sequence ID" value="GAA4682434.1"/>
    <property type="molecule type" value="Genomic_DNA"/>
</dbReference>
<evidence type="ECO:0000313" key="6">
    <source>
        <dbReference type="Proteomes" id="UP001500621"/>
    </source>
</evidence>
<organism evidence="5 6">
    <name type="scientific">Nocardioides nanhaiensis</name>
    <dbReference type="NCBI Taxonomy" id="1476871"/>
    <lineage>
        <taxon>Bacteria</taxon>
        <taxon>Bacillati</taxon>
        <taxon>Actinomycetota</taxon>
        <taxon>Actinomycetes</taxon>
        <taxon>Propionibacteriales</taxon>
        <taxon>Nocardioidaceae</taxon>
        <taxon>Nocardioides</taxon>
    </lineage>
</organism>
<evidence type="ECO:0000313" key="5">
    <source>
        <dbReference type="EMBL" id="GAA4682434.1"/>
    </source>
</evidence>
<dbReference type="Proteomes" id="UP001500621">
    <property type="component" value="Unassembled WGS sequence"/>
</dbReference>
<accession>A0ABP8W6I7</accession>
<comment type="caution">
    <text evidence="5">The sequence shown here is derived from an EMBL/GenBank/DDBJ whole genome shotgun (WGS) entry which is preliminary data.</text>
</comment>
<evidence type="ECO:0000256" key="1">
    <source>
        <dbReference type="ARBA" id="ARBA00022763"/>
    </source>
</evidence>
<proteinExistence type="predicted"/>
<keyword evidence="6" id="KW-1185">Reference proteome</keyword>
<dbReference type="RefSeq" id="WP_345265204.1">
    <property type="nucleotide sequence ID" value="NZ_BAABIM010000002.1"/>
</dbReference>
<dbReference type="InterPro" id="IPR005122">
    <property type="entry name" value="Uracil-DNA_glycosylase-like"/>
</dbReference>
<dbReference type="PANTHER" id="PTHR12159">
    <property type="entry name" value="G/T AND G/U MISMATCH-SPECIFIC DNA GLYCOSYLASE"/>
    <property type="match status" value="1"/>
</dbReference>
<keyword evidence="3" id="KW-0234">DNA repair</keyword>
<dbReference type="Pfam" id="PF03167">
    <property type="entry name" value="UDG"/>
    <property type="match status" value="1"/>
</dbReference>
<evidence type="ECO:0000256" key="2">
    <source>
        <dbReference type="ARBA" id="ARBA00022801"/>
    </source>
</evidence>
<dbReference type="InterPro" id="IPR015637">
    <property type="entry name" value="MUG/TDG"/>
</dbReference>
<dbReference type="PANTHER" id="PTHR12159:SF9">
    <property type="entry name" value="G_T MISMATCH-SPECIFIC THYMINE DNA GLYCOSYLASE"/>
    <property type="match status" value="1"/>
</dbReference>
<dbReference type="SUPFAM" id="SSF52141">
    <property type="entry name" value="Uracil-DNA glycosylase-like"/>
    <property type="match status" value="1"/>
</dbReference>
<gene>
    <name evidence="5" type="primary">mug</name>
    <name evidence="5" type="ORF">GCM10023226_19470</name>
</gene>
<reference evidence="6" key="1">
    <citation type="journal article" date="2019" name="Int. J. Syst. Evol. Microbiol.">
        <title>The Global Catalogue of Microorganisms (GCM) 10K type strain sequencing project: providing services to taxonomists for standard genome sequencing and annotation.</title>
        <authorList>
            <consortium name="The Broad Institute Genomics Platform"/>
            <consortium name="The Broad Institute Genome Sequencing Center for Infectious Disease"/>
            <person name="Wu L."/>
            <person name="Ma J."/>
        </authorList>
    </citation>
    <scope>NUCLEOTIDE SEQUENCE [LARGE SCALE GENOMIC DNA]</scope>
    <source>
        <strain evidence="6">JCM 18127</strain>
    </source>
</reference>
<dbReference type="CDD" id="cd10028">
    <property type="entry name" value="UDG-F2_TDG_MUG"/>
    <property type="match status" value="1"/>
</dbReference>